<comment type="similarity">
    <text evidence="2">Belongs to the syntaxin family.</text>
</comment>
<evidence type="ECO:0000256" key="3">
    <source>
        <dbReference type="ARBA" id="ARBA00022448"/>
    </source>
</evidence>
<keyword evidence="4 10" id="KW-0812">Transmembrane</keyword>
<dbReference type="EMBL" id="KV425882">
    <property type="protein sequence ID" value="KZW04101.1"/>
    <property type="molecule type" value="Genomic_DNA"/>
</dbReference>
<dbReference type="Gene3D" id="1.20.5.110">
    <property type="match status" value="1"/>
</dbReference>
<protein>
    <recommendedName>
        <fullName evidence="11">t-SNARE coiled-coil homology domain-containing protein</fullName>
    </recommendedName>
</protein>
<dbReference type="GO" id="GO:0005783">
    <property type="term" value="C:endoplasmic reticulum"/>
    <property type="evidence" value="ECO:0007669"/>
    <property type="project" value="TreeGrafter"/>
</dbReference>
<evidence type="ECO:0000259" key="11">
    <source>
        <dbReference type="PROSITE" id="PS50192"/>
    </source>
</evidence>
<comment type="subcellular location">
    <subcellularLocation>
        <location evidence="1">Membrane</location>
        <topology evidence="1">Single-pass type IV membrane protein</topology>
    </subcellularLocation>
</comment>
<proteinExistence type="inferred from homology"/>
<dbReference type="Proteomes" id="UP000077266">
    <property type="component" value="Unassembled WGS sequence"/>
</dbReference>
<keyword evidence="3" id="KW-0813">Transport</keyword>
<feature type="compositionally biased region" description="Basic residues" evidence="9">
    <location>
        <begin position="18"/>
        <end position="29"/>
    </location>
</feature>
<sequence length="417" mass="45764">MAFDDATPRFREILNSKRARTSLRTKHAKHEPSPADVEAAKHGLPTLKVYMQEAYAVLTHINNMTRMLTAVRRPYLNLDSHARPSSARKLNLSSPDAWSGIKHLSNDERDQIDLHARVVLSKCADRVKEMERIEKRRAEVVSRKGTGVLRLLPSRLLPHDALAAQSDFIASHNASVTWYLNRRLAEASAGQKDMQEERVKRQMERARTLGSGAARDAAMLGMDVPGAAQRALSRNNTVPSSPASTSSWMPGSSAGSSLASSIASLTGSSPLSSSGETARPSFAQSPLASADNVYTSSDDDLMGSDDAELELSQSQILQFENENASILRNVQDTLASVQRAESSLLDISALQMELVAHLTQQTEITDKLFEDAIATSETVDAGNRQLIEARKRQSDSRVFMLVFLLGASFGLLFLHYY</sequence>
<evidence type="ECO:0000256" key="8">
    <source>
        <dbReference type="ARBA" id="ARBA00023136"/>
    </source>
</evidence>
<dbReference type="FunCoup" id="A0A165QUR0">
    <property type="interactions" value="244"/>
</dbReference>
<feature type="region of interest" description="Disordered" evidence="9">
    <location>
        <begin position="265"/>
        <end position="304"/>
    </location>
</feature>
<dbReference type="FunFam" id="1.20.5.110:FF:000069">
    <property type="entry name" value="Related to syntaxin 18"/>
    <property type="match status" value="1"/>
</dbReference>
<dbReference type="PROSITE" id="PS50192">
    <property type="entry name" value="T_SNARE"/>
    <property type="match status" value="1"/>
</dbReference>
<feature type="compositionally biased region" description="Low complexity" evidence="9">
    <location>
        <begin position="265"/>
        <end position="275"/>
    </location>
</feature>
<feature type="compositionally biased region" description="Low complexity" evidence="9">
    <location>
        <begin position="239"/>
        <end position="252"/>
    </location>
</feature>
<dbReference type="STRING" id="1314781.A0A165QUR0"/>
<dbReference type="OrthoDB" id="342981at2759"/>
<keyword evidence="5" id="KW-0653">Protein transport</keyword>
<keyword evidence="13" id="KW-1185">Reference proteome</keyword>
<gene>
    <name evidence="12" type="ORF">EXIGLDRAFT_743691</name>
</gene>
<dbReference type="PANTHER" id="PTHR15959">
    <property type="entry name" value="SYNTAXIN-18"/>
    <property type="match status" value="1"/>
</dbReference>
<dbReference type="InParanoid" id="A0A165QUR0"/>
<accession>A0A165QUR0</accession>
<dbReference type="GO" id="GO:0015031">
    <property type="term" value="P:protein transport"/>
    <property type="evidence" value="ECO:0007669"/>
    <property type="project" value="UniProtKB-KW"/>
</dbReference>
<dbReference type="GO" id="GO:0031201">
    <property type="term" value="C:SNARE complex"/>
    <property type="evidence" value="ECO:0007669"/>
    <property type="project" value="TreeGrafter"/>
</dbReference>
<evidence type="ECO:0000313" key="13">
    <source>
        <dbReference type="Proteomes" id="UP000077266"/>
    </source>
</evidence>
<evidence type="ECO:0000256" key="4">
    <source>
        <dbReference type="ARBA" id="ARBA00022692"/>
    </source>
</evidence>
<organism evidence="12 13">
    <name type="scientific">Exidia glandulosa HHB12029</name>
    <dbReference type="NCBI Taxonomy" id="1314781"/>
    <lineage>
        <taxon>Eukaryota</taxon>
        <taxon>Fungi</taxon>
        <taxon>Dikarya</taxon>
        <taxon>Basidiomycota</taxon>
        <taxon>Agaricomycotina</taxon>
        <taxon>Agaricomycetes</taxon>
        <taxon>Auriculariales</taxon>
        <taxon>Exidiaceae</taxon>
        <taxon>Exidia</taxon>
    </lineage>
</organism>
<reference evidence="12 13" key="1">
    <citation type="journal article" date="2016" name="Mol. Biol. Evol.">
        <title>Comparative Genomics of Early-Diverging Mushroom-Forming Fungi Provides Insights into the Origins of Lignocellulose Decay Capabilities.</title>
        <authorList>
            <person name="Nagy L.G."/>
            <person name="Riley R."/>
            <person name="Tritt A."/>
            <person name="Adam C."/>
            <person name="Daum C."/>
            <person name="Floudas D."/>
            <person name="Sun H."/>
            <person name="Yadav J.S."/>
            <person name="Pangilinan J."/>
            <person name="Larsson K.H."/>
            <person name="Matsuura K."/>
            <person name="Barry K."/>
            <person name="Labutti K."/>
            <person name="Kuo R."/>
            <person name="Ohm R.A."/>
            <person name="Bhattacharya S.S."/>
            <person name="Shirouzu T."/>
            <person name="Yoshinaga Y."/>
            <person name="Martin F.M."/>
            <person name="Grigoriev I.V."/>
            <person name="Hibbett D.S."/>
        </authorList>
    </citation>
    <scope>NUCLEOTIDE SEQUENCE [LARGE SCALE GENOMIC DNA]</scope>
    <source>
        <strain evidence="12 13">HHB12029</strain>
    </source>
</reference>
<evidence type="ECO:0000256" key="6">
    <source>
        <dbReference type="ARBA" id="ARBA00022989"/>
    </source>
</evidence>
<dbReference type="GO" id="GO:0006890">
    <property type="term" value="P:retrograde vesicle-mediated transport, Golgi to endoplasmic reticulum"/>
    <property type="evidence" value="ECO:0007669"/>
    <property type="project" value="TreeGrafter"/>
</dbReference>
<dbReference type="AlphaFoldDB" id="A0A165QUR0"/>
<keyword evidence="6 10" id="KW-1133">Transmembrane helix</keyword>
<keyword evidence="7" id="KW-0175">Coiled coil</keyword>
<name>A0A165QUR0_EXIGL</name>
<evidence type="ECO:0000256" key="2">
    <source>
        <dbReference type="ARBA" id="ARBA00009063"/>
    </source>
</evidence>
<evidence type="ECO:0000256" key="7">
    <source>
        <dbReference type="ARBA" id="ARBA00023054"/>
    </source>
</evidence>
<evidence type="ECO:0000256" key="5">
    <source>
        <dbReference type="ARBA" id="ARBA00022927"/>
    </source>
</evidence>
<evidence type="ECO:0000313" key="12">
    <source>
        <dbReference type="EMBL" id="KZW04101.1"/>
    </source>
</evidence>
<feature type="region of interest" description="Disordered" evidence="9">
    <location>
        <begin position="232"/>
        <end position="252"/>
    </location>
</feature>
<feature type="domain" description="T-SNARE coiled-coil homology" evidence="11">
    <location>
        <begin position="327"/>
        <end position="389"/>
    </location>
</feature>
<dbReference type="InterPro" id="IPR000727">
    <property type="entry name" value="T_SNARE_dom"/>
</dbReference>
<dbReference type="InterPro" id="IPR019529">
    <property type="entry name" value="Syntaxin-18_N"/>
</dbReference>
<feature type="transmembrane region" description="Helical" evidence="10">
    <location>
        <begin position="398"/>
        <end position="416"/>
    </location>
</feature>
<dbReference type="PANTHER" id="PTHR15959:SF0">
    <property type="entry name" value="SYNTAXIN-18"/>
    <property type="match status" value="1"/>
</dbReference>
<evidence type="ECO:0000256" key="9">
    <source>
        <dbReference type="SAM" id="MobiDB-lite"/>
    </source>
</evidence>
<keyword evidence="8 10" id="KW-0472">Membrane</keyword>
<evidence type="ECO:0000256" key="1">
    <source>
        <dbReference type="ARBA" id="ARBA00004211"/>
    </source>
</evidence>
<feature type="region of interest" description="Disordered" evidence="9">
    <location>
        <begin position="18"/>
        <end position="37"/>
    </location>
</feature>
<dbReference type="Pfam" id="PF10496">
    <property type="entry name" value="Syntaxin-18_N"/>
    <property type="match status" value="1"/>
</dbReference>
<evidence type="ECO:0000256" key="10">
    <source>
        <dbReference type="SAM" id="Phobius"/>
    </source>
</evidence>
<feature type="compositionally biased region" description="Polar residues" evidence="9">
    <location>
        <begin position="282"/>
        <end position="296"/>
    </location>
</feature>